<keyword evidence="2" id="KW-1133">Transmembrane helix</keyword>
<keyword evidence="2" id="KW-0472">Membrane</keyword>
<keyword evidence="4" id="KW-1185">Reference proteome</keyword>
<dbReference type="EMBL" id="BMMD01000010">
    <property type="protein sequence ID" value="GGJ81173.1"/>
    <property type="molecule type" value="Genomic_DNA"/>
</dbReference>
<evidence type="ECO:0000256" key="2">
    <source>
        <dbReference type="SAM" id="Phobius"/>
    </source>
</evidence>
<evidence type="ECO:0000256" key="1">
    <source>
        <dbReference type="SAM" id="MobiDB-lite"/>
    </source>
</evidence>
<comment type="caution">
    <text evidence="3">The sequence shown here is derived from an EMBL/GenBank/DDBJ whole genome shotgun (WGS) entry which is preliminary data.</text>
</comment>
<feature type="transmembrane region" description="Helical" evidence="2">
    <location>
        <begin position="58"/>
        <end position="77"/>
    </location>
</feature>
<evidence type="ECO:0000313" key="3">
    <source>
        <dbReference type="EMBL" id="GGJ81173.1"/>
    </source>
</evidence>
<dbReference type="Proteomes" id="UP000636956">
    <property type="component" value="Unassembled WGS sequence"/>
</dbReference>
<feature type="region of interest" description="Disordered" evidence="1">
    <location>
        <begin position="82"/>
        <end position="115"/>
    </location>
</feature>
<name>A0A917US80_9MICO</name>
<keyword evidence="2" id="KW-0812">Transmembrane</keyword>
<reference evidence="3" key="1">
    <citation type="journal article" date="2014" name="Int. J. Syst. Evol. Microbiol.">
        <title>Complete genome sequence of Corynebacterium casei LMG S-19264T (=DSM 44701T), isolated from a smear-ripened cheese.</title>
        <authorList>
            <consortium name="US DOE Joint Genome Institute (JGI-PGF)"/>
            <person name="Walter F."/>
            <person name="Albersmeier A."/>
            <person name="Kalinowski J."/>
            <person name="Ruckert C."/>
        </authorList>
    </citation>
    <scope>NUCLEOTIDE SEQUENCE</scope>
    <source>
        <strain evidence="3">CGMCC 1.8984</strain>
    </source>
</reference>
<proteinExistence type="predicted"/>
<evidence type="ECO:0000313" key="4">
    <source>
        <dbReference type="Proteomes" id="UP000636956"/>
    </source>
</evidence>
<dbReference type="AlphaFoldDB" id="A0A917US80"/>
<protein>
    <submittedName>
        <fullName evidence="3">Uncharacterized protein</fullName>
    </submittedName>
</protein>
<accession>A0A917US80</accession>
<reference evidence="3" key="2">
    <citation type="submission" date="2020-09" db="EMBL/GenBank/DDBJ databases">
        <authorList>
            <person name="Sun Q."/>
            <person name="Zhou Y."/>
        </authorList>
    </citation>
    <scope>NUCLEOTIDE SEQUENCE</scope>
    <source>
        <strain evidence="3">CGMCC 1.8984</strain>
    </source>
</reference>
<sequence length="115" mass="12486">MTMSGTTVDVVDLGVRVKEMYRAVAEDPGGQYHFEVGRALAERLGYPAPILDRLPRGAVEFSGLVLVALALVAFTRAPTACCRRSSKGPGRVSRRRMPRSRHPAAHRLSARRSGG</sequence>
<gene>
    <name evidence="3" type="ORF">GCM10011372_19470</name>
</gene>
<organism evidence="3 4">
    <name type="scientific">Agromyces bauzanensis</name>
    <dbReference type="NCBI Taxonomy" id="1308924"/>
    <lineage>
        <taxon>Bacteria</taxon>
        <taxon>Bacillati</taxon>
        <taxon>Actinomycetota</taxon>
        <taxon>Actinomycetes</taxon>
        <taxon>Micrococcales</taxon>
        <taxon>Microbacteriaceae</taxon>
        <taxon>Agromyces</taxon>
    </lineage>
</organism>
<feature type="compositionally biased region" description="Basic residues" evidence="1">
    <location>
        <begin position="92"/>
        <end position="115"/>
    </location>
</feature>